<organism evidence="1 2">
    <name type="scientific">Cuscuta campestris</name>
    <dbReference type="NCBI Taxonomy" id="132261"/>
    <lineage>
        <taxon>Eukaryota</taxon>
        <taxon>Viridiplantae</taxon>
        <taxon>Streptophyta</taxon>
        <taxon>Embryophyta</taxon>
        <taxon>Tracheophyta</taxon>
        <taxon>Spermatophyta</taxon>
        <taxon>Magnoliopsida</taxon>
        <taxon>eudicotyledons</taxon>
        <taxon>Gunneridae</taxon>
        <taxon>Pentapetalae</taxon>
        <taxon>asterids</taxon>
        <taxon>lamiids</taxon>
        <taxon>Solanales</taxon>
        <taxon>Convolvulaceae</taxon>
        <taxon>Cuscuteae</taxon>
        <taxon>Cuscuta</taxon>
        <taxon>Cuscuta subgen. Grammica</taxon>
        <taxon>Cuscuta sect. Cleistogrammica</taxon>
    </lineage>
</organism>
<dbReference type="Proteomes" id="UP000595140">
    <property type="component" value="Unassembled WGS sequence"/>
</dbReference>
<proteinExistence type="predicted"/>
<dbReference type="EMBL" id="OOIL02001833">
    <property type="protein sequence ID" value="VFQ78724.1"/>
    <property type="molecule type" value="Genomic_DNA"/>
</dbReference>
<dbReference type="AlphaFoldDB" id="A0A484LR06"/>
<keyword evidence="2" id="KW-1185">Reference proteome</keyword>
<protein>
    <submittedName>
        <fullName evidence="1">Uncharacterized protein</fullName>
    </submittedName>
</protein>
<evidence type="ECO:0000313" key="2">
    <source>
        <dbReference type="Proteomes" id="UP000595140"/>
    </source>
</evidence>
<sequence>CGTRASVSMGYTHFLPNSQPLRIKLSKSPLGIVDSVIQLLRLPNLFCLP</sequence>
<accession>A0A484LR06</accession>
<reference evidence="1 2" key="1">
    <citation type="submission" date="2018-04" db="EMBL/GenBank/DDBJ databases">
        <authorList>
            <person name="Vogel A."/>
        </authorList>
    </citation>
    <scope>NUCLEOTIDE SEQUENCE [LARGE SCALE GENOMIC DNA]</scope>
</reference>
<evidence type="ECO:0000313" key="1">
    <source>
        <dbReference type="EMBL" id="VFQ78724.1"/>
    </source>
</evidence>
<gene>
    <name evidence="1" type="ORF">CCAM_LOCUS20500</name>
</gene>
<name>A0A484LR06_9ASTE</name>
<feature type="non-terminal residue" evidence="1">
    <location>
        <position position="1"/>
    </location>
</feature>